<organism evidence="1 2">
    <name type="scientific">Methylomonas paludis</name>
    <dbReference type="NCBI Taxonomy" id="1173101"/>
    <lineage>
        <taxon>Bacteria</taxon>
        <taxon>Pseudomonadati</taxon>
        <taxon>Pseudomonadota</taxon>
        <taxon>Gammaproteobacteria</taxon>
        <taxon>Methylococcales</taxon>
        <taxon>Methylococcaceae</taxon>
        <taxon>Methylomonas</taxon>
    </lineage>
</organism>
<dbReference type="InterPro" id="IPR012292">
    <property type="entry name" value="Globin/Proto"/>
</dbReference>
<sequence length="179" mass="19841">MNAITTQKSALLLLGHETLINKITLALYQKMLDDYRINRFFNARSAAEQAEALASYVKAAVCSTNTSSEQLHDLLEAYFMASFARNNYKPSLVTGNDFGFLLDIVGGREIRTITLLCDAHGWLMKLGPDDFHYDIMLEHLVDSLRDLAVAEEQAAKIMQIAEAGREGALGRQAETLKAA</sequence>
<dbReference type="RefSeq" id="WP_215582541.1">
    <property type="nucleotide sequence ID" value="NZ_CP073754.1"/>
</dbReference>
<protein>
    <submittedName>
        <fullName evidence="1">Uncharacterized protein</fullName>
    </submittedName>
</protein>
<dbReference type="AlphaFoldDB" id="A0A975MNF5"/>
<dbReference type="GO" id="GO:0019825">
    <property type="term" value="F:oxygen binding"/>
    <property type="evidence" value="ECO:0007669"/>
    <property type="project" value="InterPro"/>
</dbReference>
<evidence type="ECO:0000313" key="2">
    <source>
        <dbReference type="Proteomes" id="UP000676649"/>
    </source>
</evidence>
<proteinExistence type="predicted"/>
<name>A0A975MNF5_9GAMM</name>
<reference evidence="1" key="1">
    <citation type="submission" date="2021-04" db="EMBL/GenBank/DDBJ databases">
        <title>Draft genome sequence data of methanotrophic Methylovulum sp. strain S1L and Methylomonas sp. strain S2AM isolated from boreal lake water columns.</title>
        <authorList>
            <person name="Rissanen A.J."/>
            <person name="Mangayil R."/>
            <person name="Svenning M.M."/>
            <person name="Khanongnuch R."/>
        </authorList>
    </citation>
    <scope>NUCLEOTIDE SEQUENCE</scope>
    <source>
        <strain evidence="1">S2AM</strain>
    </source>
</reference>
<dbReference type="Gene3D" id="1.10.490.10">
    <property type="entry name" value="Globins"/>
    <property type="match status" value="1"/>
</dbReference>
<dbReference type="GO" id="GO:0020037">
    <property type="term" value="F:heme binding"/>
    <property type="evidence" value="ECO:0007669"/>
    <property type="project" value="InterPro"/>
</dbReference>
<dbReference type="Proteomes" id="UP000676649">
    <property type="component" value="Chromosome"/>
</dbReference>
<accession>A0A975MNF5</accession>
<keyword evidence="2" id="KW-1185">Reference proteome</keyword>
<gene>
    <name evidence="1" type="ORF">KEF85_00445</name>
</gene>
<dbReference type="KEGG" id="mpad:KEF85_00445"/>
<dbReference type="EMBL" id="CP073754">
    <property type="protein sequence ID" value="QWF71005.1"/>
    <property type="molecule type" value="Genomic_DNA"/>
</dbReference>
<evidence type="ECO:0000313" key="1">
    <source>
        <dbReference type="EMBL" id="QWF71005.1"/>
    </source>
</evidence>